<protein>
    <submittedName>
        <fullName evidence="1">Uncharacterized protein</fullName>
    </submittedName>
</protein>
<gene>
    <name evidence="1" type="ORF">niasHS_007646</name>
</gene>
<reference evidence="1 2" key="1">
    <citation type="submission" date="2024-10" db="EMBL/GenBank/DDBJ databases">
        <authorList>
            <person name="Kim D."/>
        </authorList>
    </citation>
    <scope>NUCLEOTIDE SEQUENCE [LARGE SCALE GENOMIC DNA]</scope>
    <source>
        <strain evidence="1">Taebaek</strain>
    </source>
</reference>
<dbReference type="AlphaFoldDB" id="A0ABD2JPF3"/>
<keyword evidence="2" id="KW-1185">Reference proteome</keyword>
<sequence length="360" mass="41218">MTFYQAIQQLPFEENEELLLLCSFSGVNEDKYSYKTNDSFAETSSGKTAQNQPLFSAKNKGSNLLTANTVMENYGDQFLTDPNEVEIVREMIEKCAEKGKAKKPSERTAKIDLEKFVGRIDQTIEKFVENSNKMWAKIKGQIAAEQMGELTEKRKALETEGYDGIANKFSKIEENFKENKKALEMAGKAADIAIIGIGIALFLIRGETQLVGTDLNEFLSTKTRWIACRLVKSKPMFDQFMWIIERFGQRFNLKCRGKAEIVDDIMGNVKSLLGQKSEFQSGKKKRQKLVNMNIYVRYLNRIDEKCQPFYANAFLDGLPSLKNLFCQIRFFIQSTANQFSIFKHVAETQGFEVMKQRICE</sequence>
<name>A0ABD2JPF3_HETSC</name>
<evidence type="ECO:0000313" key="1">
    <source>
        <dbReference type="EMBL" id="KAL3092437.1"/>
    </source>
</evidence>
<comment type="caution">
    <text evidence="1">The sequence shown here is derived from an EMBL/GenBank/DDBJ whole genome shotgun (WGS) entry which is preliminary data.</text>
</comment>
<dbReference type="EMBL" id="JBICCN010000118">
    <property type="protein sequence ID" value="KAL3092437.1"/>
    <property type="molecule type" value="Genomic_DNA"/>
</dbReference>
<organism evidence="1 2">
    <name type="scientific">Heterodera schachtii</name>
    <name type="common">Sugarbeet cyst nematode worm</name>
    <name type="synonym">Tylenchus schachtii</name>
    <dbReference type="NCBI Taxonomy" id="97005"/>
    <lineage>
        <taxon>Eukaryota</taxon>
        <taxon>Metazoa</taxon>
        <taxon>Ecdysozoa</taxon>
        <taxon>Nematoda</taxon>
        <taxon>Chromadorea</taxon>
        <taxon>Rhabditida</taxon>
        <taxon>Tylenchina</taxon>
        <taxon>Tylenchomorpha</taxon>
        <taxon>Tylenchoidea</taxon>
        <taxon>Heteroderidae</taxon>
        <taxon>Heteroderinae</taxon>
        <taxon>Heterodera</taxon>
    </lineage>
</organism>
<accession>A0ABD2JPF3</accession>
<proteinExistence type="predicted"/>
<evidence type="ECO:0000313" key="2">
    <source>
        <dbReference type="Proteomes" id="UP001620645"/>
    </source>
</evidence>
<dbReference type="Proteomes" id="UP001620645">
    <property type="component" value="Unassembled WGS sequence"/>
</dbReference>